<accession>A0A915IBU4</accession>
<evidence type="ECO:0000313" key="2">
    <source>
        <dbReference type="Proteomes" id="UP000887565"/>
    </source>
</evidence>
<reference evidence="3" key="1">
    <citation type="submission" date="2022-11" db="UniProtKB">
        <authorList>
            <consortium name="WormBaseParasite"/>
        </authorList>
    </citation>
    <scope>IDENTIFICATION</scope>
</reference>
<name>A0A915IBU4_ROMCU</name>
<feature type="compositionally biased region" description="Basic residues" evidence="1">
    <location>
        <begin position="7"/>
        <end position="16"/>
    </location>
</feature>
<sequence>MGNSCTRSKRKLRAKKQASSQTERSDSDNGGGGGGRSNVDSKSKDQTATEEFMIVTPSSEKKASPPSDQKSCSLDSQVCPFVMDPLPKNFVVNDIWKVQNEIGIGAFGHVYKVTDRRTRLV</sequence>
<dbReference type="SUPFAM" id="SSF56112">
    <property type="entry name" value="Protein kinase-like (PK-like)"/>
    <property type="match status" value="1"/>
</dbReference>
<keyword evidence="2" id="KW-1185">Reference proteome</keyword>
<dbReference type="WBParaSite" id="nRc.2.0.1.t11253-RA">
    <property type="protein sequence ID" value="nRc.2.0.1.t11253-RA"/>
    <property type="gene ID" value="nRc.2.0.1.g11253"/>
</dbReference>
<evidence type="ECO:0000313" key="3">
    <source>
        <dbReference type="WBParaSite" id="nRc.2.0.1.t11253-RA"/>
    </source>
</evidence>
<proteinExistence type="predicted"/>
<dbReference type="InterPro" id="IPR011009">
    <property type="entry name" value="Kinase-like_dom_sf"/>
</dbReference>
<protein>
    <submittedName>
        <fullName evidence="3">Uncharacterized protein</fullName>
    </submittedName>
</protein>
<dbReference type="Proteomes" id="UP000887565">
    <property type="component" value="Unplaced"/>
</dbReference>
<dbReference type="AlphaFoldDB" id="A0A915IBU4"/>
<dbReference type="Gene3D" id="3.30.200.20">
    <property type="entry name" value="Phosphorylase Kinase, domain 1"/>
    <property type="match status" value="1"/>
</dbReference>
<feature type="region of interest" description="Disordered" evidence="1">
    <location>
        <begin position="1"/>
        <end position="74"/>
    </location>
</feature>
<organism evidence="2 3">
    <name type="scientific">Romanomermis culicivorax</name>
    <name type="common">Nematode worm</name>
    <dbReference type="NCBI Taxonomy" id="13658"/>
    <lineage>
        <taxon>Eukaryota</taxon>
        <taxon>Metazoa</taxon>
        <taxon>Ecdysozoa</taxon>
        <taxon>Nematoda</taxon>
        <taxon>Enoplea</taxon>
        <taxon>Dorylaimia</taxon>
        <taxon>Mermithida</taxon>
        <taxon>Mermithoidea</taxon>
        <taxon>Mermithidae</taxon>
        <taxon>Romanomermis</taxon>
    </lineage>
</organism>
<evidence type="ECO:0000256" key="1">
    <source>
        <dbReference type="SAM" id="MobiDB-lite"/>
    </source>
</evidence>